<evidence type="ECO:0000313" key="6">
    <source>
        <dbReference type="Proteomes" id="UP001562354"/>
    </source>
</evidence>
<evidence type="ECO:0000256" key="3">
    <source>
        <dbReference type="ARBA" id="ARBA00023242"/>
    </source>
</evidence>
<evidence type="ECO:0008006" key="7">
    <source>
        <dbReference type="Google" id="ProtNLM"/>
    </source>
</evidence>
<reference evidence="5 6" key="1">
    <citation type="submission" date="2024-07" db="EMBL/GenBank/DDBJ databases">
        <title>Draft sequence of the Neodothiora populina.</title>
        <authorList>
            <person name="Drown D.D."/>
            <person name="Schuette U.S."/>
            <person name="Buechlein A.B."/>
            <person name="Rusch D.R."/>
            <person name="Winton L.W."/>
            <person name="Adams G.A."/>
        </authorList>
    </citation>
    <scope>NUCLEOTIDE SEQUENCE [LARGE SCALE GENOMIC DNA]</scope>
    <source>
        <strain evidence="5 6">CPC 39397</strain>
    </source>
</reference>
<proteinExistence type="inferred from homology"/>
<dbReference type="PANTHER" id="PTHR13213">
    <property type="entry name" value="MYB-BINDING PROTEIN 1A FAMILY MEMBER"/>
    <property type="match status" value="1"/>
</dbReference>
<keyword evidence="3" id="KW-0539">Nucleus</keyword>
<dbReference type="RefSeq" id="XP_069204385.1">
    <property type="nucleotide sequence ID" value="XM_069340866.1"/>
</dbReference>
<evidence type="ECO:0000256" key="2">
    <source>
        <dbReference type="ARBA" id="ARBA00006809"/>
    </source>
</evidence>
<feature type="compositionally biased region" description="Acidic residues" evidence="4">
    <location>
        <begin position="792"/>
        <end position="801"/>
    </location>
</feature>
<dbReference type="GeneID" id="95975359"/>
<feature type="compositionally biased region" description="Basic and acidic residues" evidence="4">
    <location>
        <begin position="8"/>
        <end position="18"/>
    </location>
</feature>
<feature type="region of interest" description="Disordered" evidence="4">
    <location>
        <begin position="1"/>
        <end position="27"/>
    </location>
</feature>
<name>A0ABR3PPQ5_9PEZI</name>
<feature type="compositionally biased region" description="Acidic residues" evidence="4">
    <location>
        <begin position="720"/>
        <end position="770"/>
    </location>
</feature>
<dbReference type="PANTHER" id="PTHR13213:SF2">
    <property type="entry name" value="MYB-BINDING PROTEIN 1A"/>
    <property type="match status" value="1"/>
</dbReference>
<protein>
    <recommendedName>
        <fullName evidence="7">DNA polymerase V</fullName>
    </recommendedName>
</protein>
<dbReference type="EMBL" id="JBFMKM010000001">
    <property type="protein sequence ID" value="KAL1311536.1"/>
    <property type="molecule type" value="Genomic_DNA"/>
</dbReference>
<sequence>MAGKRRREANVVEDRSADTVHPSRKRRLEYSETDAKLASLFNDLADDVKSTRIKAAAELIRTLTDADAVKLDKALTRLIKGLCSSRKAARSGFSVALTEVLRLTPKHATPTSTDGLNLTLSSLINRIVTIATPDVRSNSQERRDYLLGRCFGFKSLIQSQLLFQEDVPLGQWEKVLDYICQLASETLWLRRECGMTLFESLSTLASIKGFDIQYANTVLAKLHQHKLLKTPEGLATWLTATALFPAIDLPKGVWHHNDPLNGKERSVVAKVLRNNSSPAEDESGNTKNTGAAQTTPSFAWQVVLNKLYERRAGEKGHEDVDKFWVEAVDNGLFSSSASTERKALGLQVVTLGIMTAPCELLGIVFSPNVMRCIMNQRAEADRYLHEAAKGPLLQAVARAKAEHEAVPYFLEALLSSKGAIDFDKMTKTKTVEELLKRVKSETQGRCLDVLQSLIENPGTDDQQLANNRRRILADMLLTLVRTTVAEESVETIKGLPVSSLALSLMVKFGYGDSKDPVPISEATREIFRARLISGLNHTMSTRRDKDFKVPENIASKVCAADSTSSSGLRTKADKQVIDVVERSHAILDELSRLDKKNKDKVKPALRAFKALFALSVIQAYNGEADVIGVLEDLEIAYQSWQNNTDASVMLIEILLSFISKPSAVYRKLAQQVFGAFAPQMNEDGLQSMLDILEKKESLAGQQELFDNDDDAEELAGSSDIEGEEDSDVEIIDGEDASDVEVDEGGSDEDEEEDTDDSSEEEQAGGDEEAEFEMKLAEALRTSKAGAEPKEADSDDDSDMDDEQMMALDGHLTTIFKERKKNSNKKKDNRDAKENIVNFKNRVLDLLLIFTKQEHTNVLTLSLILPMITLVKTTTSKQLSEKAFNLLQQYFGACNKSKAFPEPDDDAEALDLLEAVFGEIRSNASKLHSNACSRSSLFLAKILVSKDVENYAKIADMYTELQKEWYTEPKSHIQASVFTEWTSWSIVTKKHQH</sequence>
<evidence type="ECO:0000256" key="1">
    <source>
        <dbReference type="ARBA" id="ARBA00004123"/>
    </source>
</evidence>
<dbReference type="Pfam" id="PF04931">
    <property type="entry name" value="DNA_pol_phi"/>
    <property type="match status" value="1"/>
</dbReference>
<accession>A0ABR3PPQ5</accession>
<dbReference type="InterPro" id="IPR016024">
    <property type="entry name" value="ARM-type_fold"/>
</dbReference>
<dbReference type="Proteomes" id="UP001562354">
    <property type="component" value="Unassembled WGS sequence"/>
</dbReference>
<keyword evidence="6" id="KW-1185">Reference proteome</keyword>
<evidence type="ECO:0000313" key="5">
    <source>
        <dbReference type="EMBL" id="KAL1311536.1"/>
    </source>
</evidence>
<gene>
    <name evidence="5" type="ORF">AAFC00_001656</name>
</gene>
<evidence type="ECO:0000256" key="4">
    <source>
        <dbReference type="SAM" id="MobiDB-lite"/>
    </source>
</evidence>
<dbReference type="SUPFAM" id="SSF48371">
    <property type="entry name" value="ARM repeat"/>
    <property type="match status" value="1"/>
</dbReference>
<dbReference type="InterPro" id="IPR007015">
    <property type="entry name" value="DNA_pol_V/MYBBP1A"/>
</dbReference>
<feature type="region of interest" description="Disordered" evidence="4">
    <location>
        <begin position="709"/>
        <end position="801"/>
    </location>
</feature>
<comment type="subcellular location">
    <subcellularLocation>
        <location evidence="1">Nucleus</location>
    </subcellularLocation>
</comment>
<organism evidence="5 6">
    <name type="scientific">Neodothiora populina</name>
    <dbReference type="NCBI Taxonomy" id="2781224"/>
    <lineage>
        <taxon>Eukaryota</taxon>
        <taxon>Fungi</taxon>
        <taxon>Dikarya</taxon>
        <taxon>Ascomycota</taxon>
        <taxon>Pezizomycotina</taxon>
        <taxon>Dothideomycetes</taxon>
        <taxon>Dothideomycetidae</taxon>
        <taxon>Dothideales</taxon>
        <taxon>Dothioraceae</taxon>
        <taxon>Neodothiora</taxon>
    </lineage>
</organism>
<comment type="caution">
    <text evidence="5">The sequence shown here is derived from an EMBL/GenBank/DDBJ whole genome shotgun (WGS) entry which is preliminary data.</text>
</comment>
<comment type="similarity">
    <text evidence="2">Belongs to the MYBBP1A family.</text>
</comment>